<sequence length="169" mass="18887">MFYGFKNEKGLSLIELVISISIISILTVAGVISLSKTKTYQNVDIATGELKVTIIKAKNYAQNPPEKYQGLDYKQYGVKIDKTNNKYWLVAKKSDGGNTDLIEYNLPDKVIFGNINLKKNTAVLSEIIFDIESRAKITNLGEDGTIEIKNNVDTKTIIIKYPYGSVEAR</sequence>
<evidence type="ECO:0000313" key="2">
    <source>
        <dbReference type="EMBL" id="TSC93208.1"/>
    </source>
</evidence>
<accession>A0A554LK42</accession>
<protein>
    <recommendedName>
        <fullName evidence="4">Prepilin-type N-terminal cleavage/methylation domain-containing protein</fullName>
    </recommendedName>
</protein>
<dbReference type="EMBL" id="VMGK01000005">
    <property type="protein sequence ID" value="TSC93208.1"/>
    <property type="molecule type" value="Genomic_DNA"/>
</dbReference>
<comment type="caution">
    <text evidence="2">The sequence shown here is derived from an EMBL/GenBank/DDBJ whole genome shotgun (WGS) entry which is preliminary data.</text>
</comment>
<evidence type="ECO:0000313" key="3">
    <source>
        <dbReference type="Proteomes" id="UP000315689"/>
    </source>
</evidence>
<dbReference type="InterPro" id="IPR045584">
    <property type="entry name" value="Pilin-like"/>
</dbReference>
<dbReference type="InterPro" id="IPR012902">
    <property type="entry name" value="N_methyl_site"/>
</dbReference>
<dbReference type="SUPFAM" id="SSF54523">
    <property type="entry name" value="Pili subunits"/>
    <property type="match status" value="1"/>
</dbReference>
<dbReference type="PROSITE" id="PS00409">
    <property type="entry name" value="PROKAR_NTER_METHYL"/>
    <property type="match status" value="1"/>
</dbReference>
<organism evidence="2 3">
    <name type="scientific">Candidatus Berkelbacteria bacterium Licking1014_7</name>
    <dbReference type="NCBI Taxonomy" id="2017147"/>
    <lineage>
        <taxon>Bacteria</taxon>
        <taxon>Candidatus Berkelbacteria</taxon>
    </lineage>
</organism>
<dbReference type="Proteomes" id="UP000315689">
    <property type="component" value="Unassembled WGS sequence"/>
</dbReference>
<evidence type="ECO:0000256" key="1">
    <source>
        <dbReference type="SAM" id="Phobius"/>
    </source>
</evidence>
<proteinExistence type="predicted"/>
<dbReference type="NCBIfam" id="TIGR02532">
    <property type="entry name" value="IV_pilin_GFxxxE"/>
    <property type="match status" value="1"/>
</dbReference>
<dbReference type="Pfam" id="PF07963">
    <property type="entry name" value="N_methyl"/>
    <property type="match status" value="1"/>
</dbReference>
<keyword evidence="1" id="KW-0472">Membrane</keyword>
<gene>
    <name evidence="2" type="ORF">CEN89_218</name>
</gene>
<name>A0A554LK42_9BACT</name>
<dbReference type="AlphaFoldDB" id="A0A554LK42"/>
<reference evidence="2 3" key="1">
    <citation type="submission" date="2017-07" db="EMBL/GenBank/DDBJ databases">
        <title>Mechanisms for carbon and nitrogen cycling indicate functional differentiation within the Candidate Phyla Radiation.</title>
        <authorList>
            <person name="Danczak R.E."/>
            <person name="Johnston M.D."/>
            <person name="Kenah C."/>
            <person name="Slattery M."/>
            <person name="Wrighton K.C."/>
            <person name="Wilkins M.J."/>
        </authorList>
    </citation>
    <scope>NUCLEOTIDE SEQUENCE [LARGE SCALE GENOMIC DNA]</scope>
    <source>
        <strain evidence="2">Licking1014_7</strain>
    </source>
</reference>
<keyword evidence="1" id="KW-1133">Transmembrane helix</keyword>
<keyword evidence="1" id="KW-0812">Transmembrane</keyword>
<evidence type="ECO:0008006" key="4">
    <source>
        <dbReference type="Google" id="ProtNLM"/>
    </source>
</evidence>
<feature type="transmembrane region" description="Helical" evidence="1">
    <location>
        <begin position="12"/>
        <end position="32"/>
    </location>
</feature>